<sequence length="82" mass="8644">MMNKVIPLTASLNGGIEVMFNAVLKNACSEMGGMMSAMDSSSRNAGKMLDPLTLTYKSTRQVSITTELIEIISGASALEAAE</sequence>
<keyword evidence="6" id="KW-0472">Membrane</keyword>
<dbReference type="PANTHER" id="PTHR11693">
    <property type="entry name" value="ATP SYNTHASE GAMMA CHAIN"/>
    <property type="match status" value="1"/>
</dbReference>
<proteinExistence type="inferred from homology"/>
<keyword evidence="3" id="KW-0813">Transport</keyword>
<protein>
    <recommendedName>
        <fullName evidence="9">F-ATPase gamma subunit</fullName>
    </recommendedName>
</protein>
<dbReference type="PROSITE" id="PS00153">
    <property type="entry name" value="ATPASE_GAMMA"/>
    <property type="match status" value="1"/>
</dbReference>
<dbReference type="InterPro" id="IPR023632">
    <property type="entry name" value="ATP_synth_F1_gsu_CS"/>
</dbReference>
<dbReference type="InterPro" id="IPR035968">
    <property type="entry name" value="ATP_synth_F1_ATPase_gsu"/>
</dbReference>
<comment type="subcellular location">
    <subcellularLocation>
        <location evidence="1">Membrane</location>
        <topology evidence="1">Peripheral membrane protein</topology>
    </subcellularLocation>
</comment>
<comment type="similarity">
    <text evidence="2">Belongs to the ATPase gamma chain family.</text>
</comment>
<evidence type="ECO:0000256" key="2">
    <source>
        <dbReference type="ARBA" id="ARBA00007681"/>
    </source>
</evidence>
<dbReference type="EMBL" id="HG994370">
    <property type="protein sequence ID" value="CAF2059592.1"/>
    <property type="molecule type" value="Genomic_DNA"/>
</dbReference>
<keyword evidence="8" id="KW-0066">ATP synthesis</keyword>
<dbReference type="GO" id="GO:0046933">
    <property type="term" value="F:proton-transporting ATP synthase activity, rotational mechanism"/>
    <property type="evidence" value="ECO:0007669"/>
    <property type="project" value="InterPro"/>
</dbReference>
<keyword evidence="5" id="KW-0406">Ion transport</keyword>
<gene>
    <name evidence="10" type="ORF">DARMORV10_C06P26150.1</name>
</gene>
<keyword evidence="7" id="KW-0139">CF(1)</keyword>
<evidence type="ECO:0000256" key="7">
    <source>
        <dbReference type="ARBA" id="ARBA00023196"/>
    </source>
</evidence>
<evidence type="ECO:0000256" key="9">
    <source>
        <dbReference type="ARBA" id="ARBA00031066"/>
    </source>
</evidence>
<dbReference type="InterPro" id="IPR000131">
    <property type="entry name" value="ATP_synth_F1_gsu"/>
</dbReference>
<evidence type="ECO:0000313" key="10">
    <source>
        <dbReference type="EMBL" id="CAF2059592.1"/>
    </source>
</evidence>
<evidence type="ECO:0000256" key="5">
    <source>
        <dbReference type="ARBA" id="ARBA00023065"/>
    </source>
</evidence>
<name>A0A816QCR6_BRANA</name>
<evidence type="ECO:0000256" key="1">
    <source>
        <dbReference type="ARBA" id="ARBA00004170"/>
    </source>
</evidence>
<dbReference type="PRINTS" id="PR00126">
    <property type="entry name" value="ATPASEGAMMA"/>
</dbReference>
<reference evidence="10" key="1">
    <citation type="submission" date="2021-01" db="EMBL/GenBank/DDBJ databases">
        <authorList>
            <consortium name="Genoscope - CEA"/>
            <person name="William W."/>
        </authorList>
    </citation>
    <scope>NUCLEOTIDE SEQUENCE</scope>
</reference>
<evidence type="ECO:0000256" key="3">
    <source>
        <dbReference type="ARBA" id="ARBA00022448"/>
    </source>
</evidence>
<dbReference type="GO" id="GO:0045259">
    <property type="term" value="C:proton-transporting ATP synthase complex"/>
    <property type="evidence" value="ECO:0007669"/>
    <property type="project" value="UniProtKB-KW"/>
</dbReference>
<dbReference type="SUPFAM" id="SSF52943">
    <property type="entry name" value="ATP synthase (F1-ATPase), gamma subunit"/>
    <property type="match status" value="1"/>
</dbReference>
<dbReference type="PANTHER" id="PTHR11693:SF22">
    <property type="entry name" value="ATP SYNTHASE SUBUNIT GAMMA, MITOCHONDRIAL"/>
    <property type="match status" value="1"/>
</dbReference>
<evidence type="ECO:0000256" key="4">
    <source>
        <dbReference type="ARBA" id="ARBA00022781"/>
    </source>
</evidence>
<dbReference type="Pfam" id="PF00231">
    <property type="entry name" value="ATP-synt"/>
    <property type="match status" value="1"/>
</dbReference>
<keyword evidence="4" id="KW-0375">Hydrogen ion transport</keyword>
<accession>A0A816QCR6</accession>
<evidence type="ECO:0000256" key="6">
    <source>
        <dbReference type="ARBA" id="ARBA00023136"/>
    </source>
</evidence>
<organism evidence="10">
    <name type="scientific">Brassica napus</name>
    <name type="common">Rape</name>
    <dbReference type="NCBI Taxonomy" id="3708"/>
    <lineage>
        <taxon>Eukaryota</taxon>
        <taxon>Viridiplantae</taxon>
        <taxon>Streptophyta</taxon>
        <taxon>Embryophyta</taxon>
        <taxon>Tracheophyta</taxon>
        <taxon>Spermatophyta</taxon>
        <taxon>Magnoliopsida</taxon>
        <taxon>eudicotyledons</taxon>
        <taxon>Gunneridae</taxon>
        <taxon>Pentapetalae</taxon>
        <taxon>rosids</taxon>
        <taxon>malvids</taxon>
        <taxon>Brassicales</taxon>
        <taxon>Brassicaceae</taxon>
        <taxon>Brassiceae</taxon>
        <taxon>Brassica</taxon>
    </lineage>
</organism>
<dbReference type="AlphaFoldDB" id="A0A816QCR6"/>
<dbReference type="Gene3D" id="1.10.287.80">
    <property type="entry name" value="ATP synthase, gamma subunit, helix hairpin domain"/>
    <property type="match status" value="1"/>
</dbReference>
<dbReference type="Proteomes" id="UP001295469">
    <property type="component" value="Chromosome C06"/>
</dbReference>
<evidence type="ECO:0000256" key="8">
    <source>
        <dbReference type="ARBA" id="ARBA00023310"/>
    </source>
</evidence>